<dbReference type="SMR" id="A0A6P1E2J4"/>
<sequence length="486" mass="55822">MAALKATNINQWLDKATKQELREIVLKQAQTDDALYYELQNRFGDLSDKEKLSELRAYIRNIIGDNNDRGFIDYHDCIAVCDVLDDITHKAAKVAPTEDLNFAIQEVLMVIRSTIGFLERADDSSGCTTETLDFAFATLEKLSKTAATVLSDQQKTALIKSAVQVFNLKIFDDWDNFRYAIFEKTMPLISTNSLKLMERAAAKISDRYAHAAPKDSDFFDDVDFTDNYKNFQLNEIKAYNANLKSMGLISIGDFAAAKKVMAENITFNSVRKTAIDFYLSQKDFRTAEKLAVNGALSKNNNLDDQATWFDYLEKIYLQTKDYHKLAGVYKSRLLQPTWGSFNLDDYKKLKGVIQMHGDWQQAYPALLTEFSQKLTPTDYASILSFEKETTKLMAIVEKVPSLVAEHGRVLFKQFPDKVTTLYYKALVNQDIGNTRKRYRELGRTIRHYADYGDKGMARYWCQQLIKQYPRRSALIDEMQKAYELID</sequence>
<dbReference type="EMBL" id="CP047121">
    <property type="protein sequence ID" value="QHB51377.1"/>
    <property type="molecule type" value="Genomic_DNA"/>
</dbReference>
<proteinExistence type="predicted"/>
<evidence type="ECO:0000313" key="1">
    <source>
        <dbReference type="EMBL" id="QHB51377.1"/>
    </source>
</evidence>
<protein>
    <submittedName>
        <fullName evidence="1">Uncharacterized protein</fullName>
    </submittedName>
</protein>
<dbReference type="AlphaFoldDB" id="A0A6P1E2J4"/>
<gene>
    <name evidence="1" type="ORF">GQR93_03675</name>
</gene>
<accession>A0A6P1E2J4</accession>
<evidence type="ECO:0000313" key="2">
    <source>
        <dbReference type="Proteomes" id="UP000465035"/>
    </source>
</evidence>
<dbReference type="GeneID" id="69057454"/>
<name>A0A6P1E2J4_LENHI</name>
<dbReference type="Proteomes" id="UP000465035">
    <property type="component" value="Chromosome"/>
</dbReference>
<dbReference type="RefSeq" id="WP_003552366.1">
    <property type="nucleotide sequence ID" value="NZ_CABKOL010000106.1"/>
</dbReference>
<reference evidence="1 2" key="1">
    <citation type="submission" date="2019-12" db="EMBL/GenBank/DDBJ databases">
        <title>Lactobacillus hilgardii FLUB.</title>
        <authorList>
            <person name="Gustaw K."/>
        </authorList>
    </citation>
    <scope>NUCLEOTIDE SEQUENCE [LARGE SCALE GENOMIC DNA]</scope>
    <source>
        <strain evidence="1 2">FLUB</strain>
    </source>
</reference>
<organism evidence="1 2">
    <name type="scientific">Lentilactobacillus hilgardii</name>
    <name type="common">Lactobacillus hilgardii</name>
    <dbReference type="NCBI Taxonomy" id="1588"/>
    <lineage>
        <taxon>Bacteria</taxon>
        <taxon>Bacillati</taxon>
        <taxon>Bacillota</taxon>
        <taxon>Bacilli</taxon>
        <taxon>Lactobacillales</taxon>
        <taxon>Lactobacillaceae</taxon>
        <taxon>Lentilactobacillus</taxon>
    </lineage>
</organism>